<dbReference type="PANTHER" id="PTHR10845:SF192">
    <property type="entry name" value="DOUBLE HIT, ISOFORM B"/>
    <property type="match status" value="1"/>
</dbReference>
<dbReference type="SMART" id="SM00315">
    <property type="entry name" value="RGS"/>
    <property type="match status" value="1"/>
</dbReference>
<dbReference type="InParanoid" id="D7G0P6"/>
<dbReference type="Proteomes" id="UP000002630">
    <property type="component" value="Linkage Group LG14"/>
</dbReference>
<feature type="transmembrane region" description="Helical" evidence="2">
    <location>
        <begin position="80"/>
        <end position="98"/>
    </location>
</feature>
<dbReference type="PROSITE" id="PS50132">
    <property type="entry name" value="RGS"/>
    <property type="match status" value="1"/>
</dbReference>
<evidence type="ECO:0000259" key="3">
    <source>
        <dbReference type="PROSITE" id="PS50132"/>
    </source>
</evidence>
<evidence type="ECO:0000256" key="1">
    <source>
        <dbReference type="SAM" id="MobiDB-lite"/>
    </source>
</evidence>
<dbReference type="Pfam" id="PF00615">
    <property type="entry name" value="RGS"/>
    <property type="match status" value="1"/>
</dbReference>
<feature type="region of interest" description="Disordered" evidence="1">
    <location>
        <begin position="175"/>
        <end position="202"/>
    </location>
</feature>
<organism evidence="4 5">
    <name type="scientific">Ectocarpus siliculosus</name>
    <name type="common">Brown alga</name>
    <name type="synonym">Conferva siliculosa</name>
    <dbReference type="NCBI Taxonomy" id="2880"/>
    <lineage>
        <taxon>Eukaryota</taxon>
        <taxon>Sar</taxon>
        <taxon>Stramenopiles</taxon>
        <taxon>Ochrophyta</taxon>
        <taxon>PX clade</taxon>
        <taxon>Phaeophyceae</taxon>
        <taxon>Ectocarpales</taxon>
        <taxon>Ectocarpaceae</taxon>
        <taxon>Ectocarpus</taxon>
    </lineage>
</organism>
<dbReference type="eggNOG" id="ENOG502SERP">
    <property type="taxonomic scope" value="Eukaryota"/>
</dbReference>
<feature type="region of interest" description="Disordered" evidence="1">
    <location>
        <begin position="254"/>
        <end position="273"/>
    </location>
</feature>
<evidence type="ECO:0000313" key="4">
    <source>
        <dbReference type="EMBL" id="CBJ33075.1"/>
    </source>
</evidence>
<sequence>MGLTLLVIDAVILVFASAYALISLGYIATMWHLRKNFFIVLRSPILACTSGLGITVRYTVTMYGLVVGRNLEILNLVGFPALWIAEIALVLTALRLFVMYYPSTRAKYGRVTREKPWACGLAATYLLVETVVWLAGAAQGTERNIRPIQEVLHHAPRNSIPKGVQMLLALSSRRRGGSSSPIGGEAVTTDVTQNPSQHGRESYVDSNRLAGIMNYLPLREAFGEFCQKSLCSESFQFLLDASEFRGVIVEGPVEGDANGSAEEENEAPAHTSGLGDVAAMVNEYIKDGAPSEINIGSDTKHAIMELAKVEAFASLEQGRQGGRLEAFALLDQDARKLIFVKAEREIRRILEDNLMARFLASAQYKRAVDGDGDGRV</sequence>
<keyword evidence="2" id="KW-1133">Transmembrane helix</keyword>
<dbReference type="EMBL" id="FN648614">
    <property type="protein sequence ID" value="CBJ33075.1"/>
    <property type="molecule type" value="Genomic_DNA"/>
</dbReference>
<dbReference type="OrthoDB" id="10317814at2759"/>
<dbReference type="InterPro" id="IPR044926">
    <property type="entry name" value="RGS_subdomain_2"/>
</dbReference>
<dbReference type="InterPro" id="IPR016137">
    <property type="entry name" value="RGS"/>
</dbReference>
<dbReference type="CDD" id="cd07440">
    <property type="entry name" value="RGS"/>
    <property type="match status" value="1"/>
</dbReference>
<feature type="transmembrane region" description="Helical" evidence="2">
    <location>
        <begin position="39"/>
        <end position="60"/>
    </location>
</feature>
<keyword evidence="2" id="KW-0472">Membrane</keyword>
<reference evidence="4 5" key="1">
    <citation type="journal article" date="2010" name="Nature">
        <title>The Ectocarpus genome and the independent evolution of multicellularity in brown algae.</title>
        <authorList>
            <person name="Cock J.M."/>
            <person name="Sterck L."/>
            <person name="Rouze P."/>
            <person name="Scornet D."/>
            <person name="Allen A.E."/>
            <person name="Amoutzias G."/>
            <person name="Anthouard V."/>
            <person name="Artiguenave F."/>
            <person name="Aury J.M."/>
            <person name="Badger J.H."/>
            <person name="Beszteri B."/>
            <person name="Billiau K."/>
            <person name="Bonnet E."/>
            <person name="Bothwell J.H."/>
            <person name="Bowler C."/>
            <person name="Boyen C."/>
            <person name="Brownlee C."/>
            <person name="Carrano C.J."/>
            <person name="Charrier B."/>
            <person name="Cho G.Y."/>
            <person name="Coelho S.M."/>
            <person name="Collen J."/>
            <person name="Corre E."/>
            <person name="Da Silva C."/>
            <person name="Delage L."/>
            <person name="Delaroque N."/>
            <person name="Dittami S.M."/>
            <person name="Doulbeau S."/>
            <person name="Elias M."/>
            <person name="Farnham G."/>
            <person name="Gachon C.M."/>
            <person name="Gschloessl B."/>
            <person name="Heesch S."/>
            <person name="Jabbari K."/>
            <person name="Jubin C."/>
            <person name="Kawai H."/>
            <person name="Kimura K."/>
            <person name="Kloareg B."/>
            <person name="Kupper F.C."/>
            <person name="Lang D."/>
            <person name="Le Bail A."/>
            <person name="Leblanc C."/>
            <person name="Lerouge P."/>
            <person name="Lohr M."/>
            <person name="Lopez P.J."/>
            <person name="Martens C."/>
            <person name="Maumus F."/>
            <person name="Michel G."/>
            <person name="Miranda-Saavedra D."/>
            <person name="Morales J."/>
            <person name="Moreau H."/>
            <person name="Motomura T."/>
            <person name="Nagasato C."/>
            <person name="Napoli C.A."/>
            <person name="Nelson D.R."/>
            <person name="Nyvall-Collen P."/>
            <person name="Peters A.F."/>
            <person name="Pommier C."/>
            <person name="Potin P."/>
            <person name="Poulain J."/>
            <person name="Quesneville H."/>
            <person name="Read B."/>
            <person name="Rensing S.A."/>
            <person name="Ritter A."/>
            <person name="Rousvoal S."/>
            <person name="Samanta M."/>
            <person name="Samson G."/>
            <person name="Schroeder D.C."/>
            <person name="Segurens B."/>
            <person name="Strittmatter M."/>
            <person name="Tonon T."/>
            <person name="Tregear J.W."/>
            <person name="Valentin K."/>
            <person name="von Dassow P."/>
            <person name="Yamagishi T."/>
            <person name="Van de Peer Y."/>
            <person name="Wincker P."/>
        </authorList>
    </citation>
    <scope>NUCLEOTIDE SEQUENCE [LARGE SCALE GENOMIC DNA]</scope>
    <source>
        <strain evidence="5">Ec32 / CCAP1310/4</strain>
    </source>
</reference>
<dbReference type="SUPFAM" id="SSF48097">
    <property type="entry name" value="Regulator of G-protein signaling, RGS"/>
    <property type="match status" value="1"/>
</dbReference>
<feature type="transmembrane region" description="Helical" evidence="2">
    <location>
        <begin position="6"/>
        <end position="27"/>
    </location>
</feature>
<keyword evidence="5" id="KW-1185">Reference proteome</keyword>
<evidence type="ECO:0000313" key="5">
    <source>
        <dbReference type="Proteomes" id="UP000002630"/>
    </source>
</evidence>
<name>D7G0P6_ECTSI</name>
<dbReference type="EMBL" id="FN649739">
    <property type="protein sequence ID" value="CBJ33075.1"/>
    <property type="molecule type" value="Genomic_DNA"/>
</dbReference>
<dbReference type="InterPro" id="IPR036305">
    <property type="entry name" value="RGS_sf"/>
</dbReference>
<feature type="domain" description="RGS" evidence="3">
    <location>
        <begin position="208"/>
        <end position="368"/>
    </location>
</feature>
<keyword evidence="2" id="KW-0812">Transmembrane</keyword>
<protein>
    <recommendedName>
        <fullName evidence="3">RGS domain-containing protein</fullName>
    </recommendedName>
</protein>
<gene>
    <name evidence="4" type="ORF">Esi_0415_0004</name>
</gene>
<dbReference type="AlphaFoldDB" id="D7G0P6"/>
<feature type="transmembrane region" description="Helical" evidence="2">
    <location>
        <begin position="118"/>
        <end position="138"/>
    </location>
</feature>
<dbReference type="Gene3D" id="1.10.167.10">
    <property type="entry name" value="Regulator of G-protein Signalling 4, domain 2"/>
    <property type="match status" value="1"/>
</dbReference>
<dbReference type="PANTHER" id="PTHR10845">
    <property type="entry name" value="REGULATOR OF G PROTEIN SIGNALING"/>
    <property type="match status" value="1"/>
</dbReference>
<proteinExistence type="predicted"/>
<accession>D7G0P6</accession>
<evidence type="ECO:0000256" key="2">
    <source>
        <dbReference type="SAM" id="Phobius"/>
    </source>
</evidence>